<dbReference type="AlphaFoldDB" id="A0A6H2C5E2"/>
<organism evidence="2 3">
    <name type="scientific">Dolichospermum flos-aquae CCAP 1403/13F</name>
    <dbReference type="NCBI Taxonomy" id="315271"/>
    <lineage>
        <taxon>Bacteria</taxon>
        <taxon>Bacillati</taxon>
        <taxon>Cyanobacteriota</taxon>
        <taxon>Cyanophyceae</taxon>
        <taxon>Nostocales</taxon>
        <taxon>Aphanizomenonaceae</taxon>
        <taxon>Dolichospermum</taxon>
    </lineage>
</organism>
<feature type="domain" description="Glycosyltransferase 2-like" evidence="1">
    <location>
        <begin position="6"/>
        <end position="111"/>
    </location>
</feature>
<proteinExistence type="predicted"/>
<protein>
    <submittedName>
        <fullName evidence="2">Glycosyltransferase family 2 protein</fullName>
    </submittedName>
</protein>
<keyword evidence="2" id="KW-0808">Transferase</keyword>
<dbReference type="PANTHER" id="PTHR22916:SF3">
    <property type="entry name" value="UDP-GLCNAC:BETAGAL BETA-1,3-N-ACETYLGLUCOSAMINYLTRANSFERASE-LIKE PROTEIN 1"/>
    <property type="match status" value="1"/>
</dbReference>
<dbReference type="RefSeq" id="WP_168697222.1">
    <property type="nucleotide sequence ID" value="NZ_CP051206.1"/>
</dbReference>
<dbReference type="KEGG" id="dfs:HGD76_23755"/>
<dbReference type="PANTHER" id="PTHR22916">
    <property type="entry name" value="GLYCOSYLTRANSFERASE"/>
    <property type="match status" value="1"/>
</dbReference>
<accession>A0A6H2C5E2</accession>
<reference evidence="2 3" key="1">
    <citation type="submission" date="2020-04" db="EMBL/GenBank/DDBJ databases">
        <title>Genome-Wide Identification of 5-Methylcytosine Sites in Bacterial Genomes By High-Throughput Sequencing of MspJI Restriction Fragments.</title>
        <authorList>
            <person name="Wu V."/>
        </authorList>
    </citation>
    <scope>NUCLEOTIDE SEQUENCE [LARGE SCALE GENOMIC DNA]</scope>
    <source>
        <strain evidence="2 3">CCAP 1403/13f</strain>
    </source>
</reference>
<reference evidence="2 3" key="2">
    <citation type="submission" date="2020-04" db="EMBL/GenBank/DDBJ databases">
        <authorList>
            <person name="Fomenkov A."/>
            <person name="Anton B.P."/>
            <person name="Roberts R.J."/>
        </authorList>
    </citation>
    <scope>NUCLEOTIDE SEQUENCE [LARGE SCALE GENOMIC DNA]</scope>
    <source>
        <strain evidence="2 3">CCAP 1403/13f</strain>
    </source>
</reference>
<evidence type="ECO:0000259" key="1">
    <source>
        <dbReference type="Pfam" id="PF00535"/>
    </source>
</evidence>
<dbReference type="EMBL" id="CP051206">
    <property type="protein sequence ID" value="QJB46747.1"/>
    <property type="molecule type" value="Genomic_DNA"/>
</dbReference>
<gene>
    <name evidence="2" type="ORF">HGD76_23755</name>
</gene>
<dbReference type="Proteomes" id="UP000502433">
    <property type="component" value="Chromosome"/>
</dbReference>
<dbReference type="CDD" id="cd00761">
    <property type="entry name" value="Glyco_tranf_GTA_type"/>
    <property type="match status" value="1"/>
</dbReference>
<dbReference type="Pfam" id="PF00535">
    <property type="entry name" value="Glycos_transf_2"/>
    <property type="match status" value="1"/>
</dbReference>
<dbReference type="GO" id="GO:0016758">
    <property type="term" value="F:hexosyltransferase activity"/>
    <property type="evidence" value="ECO:0007669"/>
    <property type="project" value="UniProtKB-ARBA"/>
</dbReference>
<sequence>MEPLVTVIVTVFKRVEFIREAIESVLAQTFESYEIIVTDDADSEAAKTICESVSRPDRVRYRSNKRRLGVALNLRVAILEARGKYVAILNDDDYWEPNFLFRLVLPLEQDSGRVLAFSDHWIMLQDGKIDMQQTDRNTKIFKRDKLSEGELRNTTDLALNKTIPLVQASVFRKEFLDTDLLVTNVSGAYDFWITCLLAVSGQPFYYVAERLTRYRTHPQMETLRLAADKFEPEVFIYRSLLQANYFPEWQKFIEQQLAYILYRCGRARLEFNDIEKARQLFKESLRLFLSWKAVLRLSITYLPRPIRLGLSFTQIVD</sequence>
<dbReference type="InterPro" id="IPR029044">
    <property type="entry name" value="Nucleotide-diphossugar_trans"/>
</dbReference>
<evidence type="ECO:0000313" key="2">
    <source>
        <dbReference type="EMBL" id="QJB46747.1"/>
    </source>
</evidence>
<evidence type="ECO:0000313" key="3">
    <source>
        <dbReference type="Proteomes" id="UP000502433"/>
    </source>
</evidence>
<name>A0A6H2C5E2_DOLFA</name>
<dbReference type="InterPro" id="IPR001173">
    <property type="entry name" value="Glyco_trans_2-like"/>
</dbReference>
<dbReference type="SUPFAM" id="SSF53448">
    <property type="entry name" value="Nucleotide-diphospho-sugar transferases"/>
    <property type="match status" value="1"/>
</dbReference>
<dbReference type="Gene3D" id="3.90.550.10">
    <property type="entry name" value="Spore Coat Polysaccharide Biosynthesis Protein SpsA, Chain A"/>
    <property type="match status" value="1"/>
</dbReference>